<gene>
    <name evidence="1" type="ORF">K435DRAFT_803437</name>
</gene>
<sequence length="253" mass="29262">MADNYEFSSTPNELVDQLWEMAVPEREVTSFWEWVESGEDPMNPWYENKNYSITLQKLIDKSDRVELERFELPIPPQGRAQGKEWLYRELSQSFSWGEQISHKYLDALRAVFLVRDDIGEYLMWNSPPAHSDAFPPNLDELAWAAEQASRTRDGSLPRPTFSGVEVETRRMVVFDRCKAVHTKLSASRRKIQEIGRARLALSEQDNGKLREMLLTTGQAENSRRILLQSQYEELQAAAQNLLFLTAVSIVHAR</sequence>
<evidence type="ECO:0000313" key="2">
    <source>
        <dbReference type="Proteomes" id="UP000297245"/>
    </source>
</evidence>
<accession>A0A4S8LI94</accession>
<name>A0A4S8LI94_DENBC</name>
<proteinExistence type="predicted"/>
<reference evidence="1 2" key="1">
    <citation type="journal article" date="2019" name="Nat. Ecol. Evol.">
        <title>Megaphylogeny resolves global patterns of mushroom evolution.</title>
        <authorList>
            <person name="Varga T."/>
            <person name="Krizsan K."/>
            <person name="Foldi C."/>
            <person name="Dima B."/>
            <person name="Sanchez-Garcia M."/>
            <person name="Sanchez-Ramirez S."/>
            <person name="Szollosi G.J."/>
            <person name="Szarkandi J.G."/>
            <person name="Papp V."/>
            <person name="Albert L."/>
            <person name="Andreopoulos W."/>
            <person name="Angelini C."/>
            <person name="Antonin V."/>
            <person name="Barry K.W."/>
            <person name="Bougher N.L."/>
            <person name="Buchanan P."/>
            <person name="Buyck B."/>
            <person name="Bense V."/>
            <person name="Catcheside P."/>
            <person name="Chovatia M."/>
            <person name="Cooper J."/>
            <person name="Damon W."/>
            <person name="Desjardin D."/>
            <person name="Finy P."/>
            <person name="Geml J."/>
            <person name="Haridas S."/>
            <person name="Hughes K."/>
            <person name="Justo A."/>
            <person name="Karasinski D."/>
            <person name="Kautmanova I."/>
            <person name="Kiss B."/>
            <person name="Kocsube S."/>
            <person name="Kotiranta H."/>
            <person name="LaButti K.M."/>
            <person name="Lechner B.E."/>
            <person name="Liimatainen K."/>
            <person name="Lipzen A."/>
            <person name="Lukacs Z."/>
            <person name="Mihaltcheva S."/>
            <person name="Morgado L.N."/>
            <person name="Niskanen T."/>
            <person name="Noordeloos M.E."/>
            <person name="Ohm R.A."/>
            <person name="Ortiz-Santana B."/>
            <person name="Ovrebo C."/>
            <person name="Racz N."/>
            <person name="Riley R."/>
            <person name="Savchenko A."/>
            <person name="Shiryaev A."/>
            <person name="Soop K."/>
            <person name="Spirin V."/>
            <person name="Szebenyi C."/>
            <person name="Tomsovsky M."/>
            <person name="Tulloss R.E."/>
            <person name="Uehling J."/>
            <person name="Grigoriev I.V."/>
            <person name="Vagvolgyi C."/>
            <person name="Papp T."/>
            <person name="Martin F.M."/>
            <person name="Miettinen O."/>
            <person name="Hibbett D.S."/>
            <person name="Nagy L.G."/>
        </authorList>
    </citation>
    <scope>NUCLEOTIDE SEQUENCE [LARGE SCALE GENOMIC DNA]</scope>
    <source>
        <strain evidence="1 2">CBS 962.96</strain>
    </source>
</reference>
<keyword evidence="2" id="KW-1185">Reference proteome</keyword>
<dbReference type="EMBL" id="ML179406">
    <property type="protein sequence ID" value="THU88533.1"/>
    <property type="molecule type" value="Genomic_DNA"/>
</dbReference>
<organism evidence="1 2">
    <name type="scientific">Dendrothele bispora (strain CBS 962.96)</name>
    <dbReference type="NCBI Taxonomy" id="1314807"/>
    <lineage>
        <taxon>Eukaryota</taxon>
        <taxon>Fungi</taxon>
        <taxon>Dikarya</taxon>
        <taxon>Basidiomycota</taxon>
        <taxon>Agaricomycotina</taxon>
        <taxon>Agaricomycetes</taxon>
        <taxon>Agaricomycetidae</taxon>
        <taxon>Agaricales</taxon>
        <taxon>Agaricales incertae sedis</taxon>
        <taxon>Dendrothele</taxon>
    </lineage>
</organism>
<dbReference type="AlphaFoldDB" id="A0A4S8LI94"/>
<evidence type="ECO:0000313" key="1">
    <source>
        <dbReference type="EMBL" id="THU88533.1"/>
    </source>
</evidence>
<dbReference type="Proteomes" id="UP000297245">
    <property type="component" value="Unassembled WGS sequence"/>
</dbReference>
<protein>
    <submittedName>
        <fullName evidence="1">Uncharacterized protein</fullName>
    </submittedName>
</protein>